<organism evidence="1 2">
    <name type="scientific">Boletus edulis BED1</name>
    <dbReference type="NCBI Taxonomy" id="1328754"/>
    <lineage>
        <taxon>Eukaryota</taxon>
        <taxon>Fungi</taxon>
        <taxon>Dikarya</taxon>
        <taxon>Basidiomycota</taxon>
        <taxon>Agaricomycotina</taxon>
        <taxon>Agaricomycetes</taxon>
        <taxon>Agaricomycetidae</taxon>
        <taxon>Boletales</taxon>
        <taxon>Boletineae</taxon>
        <taxon>Boletaceae</taxon>
        <taxon>Boletoideae</taxon>
        <taxon>Boletus</taxon>
    </lineage>
</organism>
<accession>A0AAD4C8M0</accession>
<protein>
    <submittedName>
        <fullName evidence="1">Uncharacterized protein</fullName>
    </submittedName>
</protein>
<reference evidence="1" key="2">
    <citation type="journal article" date="2020" name="Nat. Commun.">
        <title>Large-scale genome sequencing of mycorrhizal fungi provides insights into the early evolution of symbiotic traits.</title>
        <authorList>
            <person name="Miyauchi S."/>
            <person name="Kiss E."/>
            <person name="Kuo A."/>
            <person name="Drula E."/>
            <person name="Kohler A."/>
            <person name="Sanchez-Garcia M."/>
            <person name="Morin E."/>
            <person name="Andreopoulos B."/>
            <person name="Barry K.W."/>
            <person name="Bonito G."/>
            <person name="Buee M."/>
            <person name="Carver A."/>
            <person name="Chen C."/>
            <person name="Cichocki N."/>
            <person name="Clum A."/>
            <person name="Culley D."/>
            <person name="Crous P.W."/>
            <person name="Fauchery L."/>
            <person name="Girlanda M."/>
            <person name="Hayes R.D."/>
            <person name="Keri Z."/>
            <person name="LaButti K."/>
            <person name="Lipzen A."/>
            <person name="Lombard V."/>
            <person name="Magnuson J."/>
            <person name="Maillard F."/>
            <person name="Murat C."/>
            <person name="Nolan M."/>
            <person name="Ohm R.A."/>
            <person name="Pangilinan J."/>
            <person name="Pereira M.F."/>
            <person name="Perotto S."/>
            <person name="Peter M."/>
            <person name="Pfister S."/>
            <person name="Riley R."/>
            <person name="Sitrit Y."/>
            <person name="Stielow J.B."/>
            <person name="Szollosi G."/>
            <person name="Zifcakova L."/>
            <person name="Stursova M."/>
            <person name="Spatafora J.W."/>
            <person name="Tedersoo L."/>
            <person name="Vaario L.M."/>
            <person name="Yamada A."/>
            <person name="Yan M."/>
            <person name="Wang P."/>
            <person name="Xu J."/>
            <person name="Bruns T."/>
            <person name="Baldrian P."/>
            <person name="Vilgalys R."/>
            <person name="Dunand C."/>
            <person name="Henrissat B."/>
            <person name="Grigoriev I.V."/>
            <person name="Hibbett D."/>
            <person name="Nagy L.G."/>
            <person name="Martin F.M."/>
        </authorList>
    </citation>
    <scope>NUCLEOTIDE SEQUENCE</scope>
    <source>
        <strain evidence="1">BED1</strain>
    </source>
</reference>
<sequence length="162" mass="17479">MSAITDDFKIILQKGKPLFFLSTSSTVSLFAAGIQGGFAPPTPDARYVITRTTKSDVFTVSTELRAHGTPRLGPPKTQELKVADHAESIARVQNLLRDLPTQYPGAEDLYGRNISIIHATDPSAFVDFHRSGAAAGHGISPPTEEQKVQFDEAVTMIEKLGA</sequence>
<evidence type="ECO:0000313" key="1">
    <source>
        <dbReference type="EMBL" id="KAF8452360.1"/>
    </source>
</evidence>
<dbReference type="EMBL" id="WHUW01000001">
    <property type="protein sequence ID" value="KAF8452360.1"/>
    <property type="molecule type" value="Genomic_DNA"/>
</dbReference>
<dbReference type="AlphaFoldDB" id="A0AAD4C8M0"/>
<comment type="caution">
    <text evidence="1">The sequence shown here is derived from an EMBL/GenBank/DDBJ whole genome shotgun (WGS) entry which is preliminary data.</text>
</comment>
<keyword evidence="2" id="KW-1185">Reference proteome</keyword>
<reference evidence="1" key="1">
    <citation type="submission" date="2019-10" db="EMBL/GenBank/DDBJ databases">
        <authorList>
            <consortium name="DOE Joint Genome Institute"/>
            <person name="Kuo A."/>
            <person name="Miyauchi S."/>
            <person name="Kiss E."/>
            <person name="Drula E."/>
            <person name="Kohler A."/>
            <person name="Sanchez-Garcia M."/>
            <person name="Andreopoulos B."/>
            <person name="Barry K.W."/>
            <person name="Bonito G."/>
            <person name="Buee M."/>
            <person name="Carver A."/>
            <person name="Chen C."/>
            <person name="Cichocki N."/>
            <person name="Clum A."/>
            <person name="Culley D."/>
            <person name="Crous P.W."/>
            <person name="Fauchery L."/>
            <person name="Girlanda M."/>
            <person name="Hayes R."/>
            <person name="Keri Z."/>
            <person name="LaButti K."/>
            <person name="Lipzen A."/>
            <person name="Lombard V."/>
            <person name="Magnuson J."/>
            <person name="Maillard F."/>
            <person name="Morin E."/>
            <person name="Murat C."/>
            <person name="Nolan M."/>
            <person name="Ohm R."/>
            <person name="Pangilinan J."/>
            <person name="Pereira M."/>
            <person name="Perotto S."/>
            <person name="Peter M."/>
            <person name="Riley R."/>
            <person name="Sitrit Y."/>
            <person name="Stielow B."/>
            <person name="Szollosi G."/>
            <person name="Zifcakova L."/>
            <person name="Stursova M."/>
            <person name="Spatafora J.W."/>
            <person name="Tedersoo L."/>
            <person name="Vaario L.-M."/>
            <person name="Yamada A."/>
            <person name="Yan M."/>
            <person name="Wang P."/>
            <person name="Xu J."/>
            <person name="Bruns T."/>
            <person name="Baldrian P."/>
            <person name="Vilgalys R."/>
            <person name="Henrissat B."/>
            <person name="Grigoriev I.V."/>
            <person name="Hibbett D."/>
            <person name="Nagy L.G."/>
            <person name="Martin F.M."/>
        </authorList>
    </citation>
    <scope>NUCLEOTIDE SEQUENCE</scope>
    <source>
        <strain evidence="1">BED1</strain>
    </source>
</reference>
<gene>
    <name evidence="1" type="ORF">L210DRAFT_3468243</name>
</gene>
<evidence type="ECO:0000313" key="2">
    <source>
        <dbReference type="Proteomes" id="UP001194468"/>
    </source>
</evidence>
<proteinExistence type="predicted"/>
<name>A0AAD4C8M0_BOLED</name>
<dbReference type="Proteomes" id="UP001194468">
    <property type="component" value="Unassembled WGS sequence"/>
</dbReference>